<evidence type="ECO:0000313" key="2">
    <source>
        <dbReference type="Proteomes" id="UP000321595"/>
    </source>
</evidence>
<dbReference type="KEGG" id="bbae:FRD01_21230"/>
<dbReference type="AlphaFoldDB" id="A0A5B8XVU7"/>
<evidence type="ECO:0000313" key="1">
    <source>
        <dbReference type="EMBL" id="QED29715.1"/>
    </source>
</evidence>
<dbReference type="Proteomes" id="UP000321595">
    <property type="component" value="Chromosome"/>
</dbReference>
<name>A0A5B8XVU7_9DELT</name>
<keyword evidence="2" id="KW-1185">Reference proteome</keyword>
<reference evidence="1 2" key="1">
    <citation type="submission" date="2019-08" db="EMBL/GenBank/DDBJ databases">
        <authorList>
            <person name="Liang Q."/>
        </authorList>
    </citation>
    <scope>NUCLEOTIDE SEQUENCE [LARGE SCALE GENOMIC DNA]</scope>
    <source>
        <strain evidence="1 2">V1718</strain>
    </source>
</reference>
<dbReference type="EMBL" id="CP042467">
    <property type="protein sequence ID" value="QED29715.1"/>
    <property type="molecule type" value="Genomic_DNA"/>
</dbReference>
<gene>
    <name evidence="1" type="ORF">FRD01_21230</name>
</gene>
<sequence length="90" mass="10357">MKVHAWEFMNATASLKNPNKVNFLEERVEEGKKGKNTRLYRDVDLDIIGTHGWEMVAVVLVPGEEGPRLQYFFKRPSKNETSTIYEAADN</sequence>
<organism evidence="1 2">
    <name type="scientific">Microvenator marinus</name>
    <dbReference type="NCBI Taxonomy" id="2600177"/>
    <lineage>
        <taxon>Bacteria</taxon>
        <taxon>Deltaproteobacteria</taxon>
        <taxon>Bradymonadales</taxon>
        <taxon>Microvenatoraceae</taxon>
        <taxon>Microvenator</taxon>
    </lineage>
</organism>
<dbReference type="RefSeq" id="WP_146962948.1">
    <property type="nucleotide sequence ID" value="NZ_CP042467.1"/>
</dbReference>
<proteinExistence type="predicted"/>
<protein>
    <submittedName>
        <fullName evidence="1">Uncharacterized protein</fullName>
    </submittedName>
</protein>
<accession>A0A5B8XVU7</accession>